<name>A0A8J5L8G1_ZINOF</name>
<evidence type="ECO:0000313" key="3">
    <source>
        <dbReference type="Proteomes" id="UP000734854"/>
    </source>
</evidence>
<protein>
    <submittedName>
        <fullName evidence="2">Uncharacterized protein</fullName>
    </submittedName>
</protein>
<dbReference type="EMBL" id="JACMSC010000009">
    <property type="protein sequence ID" value="KAG6509090.1"/>
    <property type="molecule type" value="Genomic_DNA"/>
</dbReference>
<feature type="compositionally biased region" description="Low complexity" evidence="1">
    <location>
        <begin position="32"/>
        <end position="49"/>
    </location>
</feature>
<accession>A0A8J5L8G1</accession>
<evidence type="ECO:0000256" key="1">
    <source>
        <dbReference type="SAM" id="MobiDB-lite"/>
    </source>
</evidence>
<keyword evidence="3" id="KW-1185">Reference proteome</keyword>
<proteinExistence type="predicted"/>
<reference evidence="2 3" key="1">
    <citation type="submission" date="2020-08" db="EMBL/GenBank/DDBJ databases">
        <title>Plant Genome Project.</title>
        <authorList>
            <person name="Zhang R.-G."/>
        </authorList>
    </citation>
    <scope>NUCLEOTIDE SEQUENCE [LARGE SCALE GENOMIC DNA]</scope>
    <source>
        <tissue evidence="2">Rhizome</tissue>
    </source>
</reference>
<evidence type="ECO:0000313" key="2">
    <source>
        <dbReference type="EMBL" id="KAG6509090.1"/>
    </source>
</evidence>
<comment type="caution">
    <text evidence="2">The sequence shown here is derived from an EMBL/GenBank/DDBJ whole genome shotgun (WGS) entry which is preliminary data.</text>
</comment>
<feature type="region of interest" description="Disordered" evidence="1">
    <location>
        <begin position="31"/>
        <end position="55"/>
    </location>
</feature>
<organism evidence="2 3">
    <name type="scientific">Zingiber officinale</name>
    <name type="common">Ginger</name>
    <name type="synonym">Amomum zingiber</name>
    <dbReference type="NCBI Taxonomy" id="94328"/>
    <lineage>
        <taxon>Eukaryota</taxon>
        <taxon>Viridiplantae</taxon>
        <taxon>Streptophyta</taxon>
        <taxon>Embryophyta</taxon>
        <taxon>Tracheophyta</taxon>
        <taxon>Spermatophyta</taxon>
        <taxon>Magnoliopsida</taxon>
        <taxon>Liliopsida</taxon>
        <taxon>Zingiberales</taxon>
        <taxon>Zingiberaceae</taxon>
        <taxon>Zingiber</taxon>
    </lineage>
</organism>
<dbReference type="AlphaFoldDB" id="A0A8J5L8G1"/>
<dbReference type="Proteomes" id="UP000734854">
    <property type="component" value="Unassembled WGS sequence"/>
</dbReference>
<sequence length="101" mass="11035">MSAVASRYGKDDDDPLRAVARTTTPFVLWRGMPTAPRAATRMPTAASRSGPKVASLDHEDARNCLTRGDVPLVYRTVNDLHPLAIVMDGRDQMPPTEMALD</sequence>
<gene>
    <name evidence="2" type="ORF">ZIOFF_034481</name>
</gene>